<accession>A0A238VGS0</accession>
<dbReference type="Proteomes" id="UP000198384">
    <property type="component" value="Unassembled WGS sequence"/>
</dbReference>
<organism evidence="1 2">
    <name type="scientific">Lutibacter agarilyticus</name>
    <dbReference type="NCBI Taxonomy" id="1109740"/>
    <lineage>
        <taxon>Bacteria</taxon>
        <taxon>Pseudomonadati</taxon>
        <taxon>Bacteroidota</taxon>
        <taxon>Flavobacteriia</taxon>
        <taxon>Flavobacteriales</taxon>
        <taxon>Flavobacteriaceae</taxon>
        <taxon>Lutibacter</taxon>
    </lineage>
</organism>
<evidence type="ECO:0000313" key="1">
    <source>
        <dbReference type="EMBL" id="SNR33580.1"/>
    </source>
</evidence>
<keyword evidence="2" id="KW-1185">Reference proteome</keyword>
<protein>
    <submittedName>
        <fullName evidence="1">Uncharacterized protein</fullName>
    </submittedName>
</protein>
<reference evidence="1" key="1">
    <citation type="submission" date="2017-06" db="EMBL/GenBank/DDBJ databases">
        <authorList>
            <person name="Kim H.J."/>
            <person name="Triplett B.A."/>
        </authorList>
    </citation>
    <scope>NUCLEOTIDE SEQUENCE [LARGE SCALE GENOMIC DNA]</scope>
    <source>
        <strain evidence="1">DSM 29150</strain>
    </source>
</reference>
<dbReference type="EMBL" id="FZNT01000001">
    <property type="protein sequence ID" value="SNR33580.1"/>
    <property type="molecule type" value="Genomic_DNA"/>
</dbReference>
<gene>
    <name evidence="1" type="ORF">SAMN06265371_101412</name>
</gene>
<sequence length="39" mass="4577">MIFLGMPRVLVYVDLSRMVYNVDVRVVRDNSLCLTVYIL</sequence>
<evidence type="ECO:0000313" key="2">
    <source>
        <dbReference type="Proteomes" id="UP000198384"/>
    </source>
</evidence>
<proteinExistence type="predicted"/>
<name>A0A238VGS0_9FLAO</name>
<dbReference type="AlphaFoldDB" id="A0A238VGS0"/>